<evidence type="ECO:0000256" key="1">
    <source>
        <dbReference type="ARBA" id="ARBA00022603"/>
    </source>
</evidence>
<feature type="binding site" evidence="3">
    <location>
        <position position="288"/>
    </location>
    <ligand>
        <name>Zn(2+)</name>
        <dbReference type="ChEBI" id="CHEBI:29105"/>
    </ligand>
</feature>
<feature type="binding site" evidence="3">
    <location>
        <position position="289"/>
    </location>
    <ligand>
        <name>Zn(2+)</name>
        <dbReference type="ChEBI" id="CHEBI:29105"/>
    </ligand>
</feature>
<dbReference type="RefSeq" id="WP_390194796.1">
    <property type="nucleotide sequence ID" value="NZ_JBHMEP010000006.1"/>
</dbReference>
<name>A0ABV5HQP3_9VIBR</name>
<dbReference type="InterPro" id="IPR036589">
    <property type="entry name" value="HCY_dom_sf"/>
</dbReference>
<reference evidence="5 6" key="1">
    <citation type="submission" date="2024-09" db="EMBL/GenBank/DDBJ databases">
        <authorList>
            <person name="Sun Q."/>
            <person name="Mori K."/>
        </authorList>
    </citation>
    <scope>NUCLEOTIDE SEQUENCE [LARGE SCALE GENOMIC DNA]</scope>
    <source>
        <strain evidence="5 6">CECT 8064</strain>
    </source>
</reference>
<dbReference type="InterPro" id="IPR003726">
    <property type="entry name" value="HCY_dom"/>
</dbReference>
<evidence type="ECO:0000256" key="2">
    <source>
        <dbReference type="ARBA" id="ARBA00022679"/>
    </source>
</evidence>
<accession>A0ABV5HQP3</accession>
<comment type="caution">
    <text evidence="5">The sequence shown here is derived from an EMBL/GenBank/DDBJ whole genome shotgun (WGS) entry which is preliminary data.</text>
</comment>
<gene>
    <name evidence="5" type="ORF">ACFFUV_16510</name>
</gene>
<dbReference type="PROSITE" id="PS50970">
    <property type="entry name" value="HCY"/>
    <property type="match status" value="1"/>
</dbReference>
<keyword evidence="3" id="KW-0862">Zinc</keyword>
<dbReference type="Gene3D" id="3.20.20.330">
    <property type="entry name" value="Homocysteine-binding-like domain"/>
    <property type="match status" value="1"/>
</dbReference>
<proteinExistence type="predicted"/>
<comment type="cofactor">
    <cofactor evidence="3">
        <name>Zn(2+)</name>
        <dbReference type="ChEBI" id="CHEBI:29105"/>
    </cofactor>
</comment>
<evidence type="ECO:0000259" key="4">
    <source>
        <dbReference type="PROSITE" id="PS50970"/>
    </source>
</evidence>
<dbReference type="EMBL" id="JBHMEP010000006">
    <property type="protein sequence ID" value="MFB9136573.1"/>
    <property type="molecule type" value="Genomic_DNA"/>
</dbReference>
<sequence>MMQSQPVTLLDGGMGRELARIGAPFKQPEWSALAMIESPDSVLQVHRHFIDSGARIITTNSYALVPFHLGEQRFLESALLLATEAGKVARQAVTESGKAVQVAASLPPMFGSYRPDLYQRDDVANIATPLIKGLAPYADIWLAETQSLITEALDIKALTDQISSEYKPFWVAFTLDDENPSDTPLLRSGEPVEEAVVALANAGVEAILFNCSQPEVIEQAVEAAITILRKKGANHIQVGAYANAFPPQTKEATANEGLDDIRADLTPDAYLAWADKWRQLGASLIGGCCGIGPEHINKLHCHLIGE</sequence>
<feature type="binding site" evidence="3">
    <location>
        <position position="211"/>
    </location>
    <ligand>
        <name>Zn(2+)</name>
        <dbReference type="ChEBI" id="CHEBI:29105"/>
    </ligand>
</feature>
<keyword evidence="1 3" id="KW-0489">Methyltransferase</keyword>
<dbReference type="InterPro" id="IPR017226">
    <property type="entry name" value="BHMT-like"/>
</dbReference>
<feature type="domain" description="Hcy-binding" evidence="4">
    <location>
        <begin position="1"/>
        <end position="303"/>
    </location>
</feature>
<dbReference type="Proteomes" id="UP001589645">
    <property type="component" value="Unassembled WGS sequence"/>
</dbReference>
<evidence type="ECO:0000313" key="6">
    <source>
        <dbReference type="Proteomes" id="UP001589645"/>
    </source>
</evidence>
<organism evidence="5 6">
    <name type="scientific">Vibrio olivae</name>
    <dbReference type="NCBI Taxonomy" id="1243002"/>
    <lineage>
        <taxon>Bacteria</taxon>
        <taxon>Pseudomonadati</taxon>
        <taxon>Pseudomonadota</taxon>
        <taxon>Gammaproteobacteria</taxon>
        <taxon>Vibrionales</taxon>
        <taxon>Vibrionaceae</taxon>
        <taxon>Vibrio</taxon>
    </lineage>
</organism>
<protein>
    <submittedName>
        <fullName evidence="5">Homocysteine S-methyltransferase family protein</fullName>
    </submittedName>
</protein>
<keyword evidence="2 3" id="KW-0808">Transferase</keyword>
<keyword evidence="3" id="KW-0479">Metal-binding</keyword>
<dbReference type="PANTHER" id="PTHR11103:SF18">
    <property type="entry name" value="SLR1189 PROTEIN"/>
    <property type="match status" value="1"/>
</dbReference>
<dbReference type="Pfam" id="PF02574">
    <property type="entry name" value="S-methyl_trans"/>
    <property type="match status" value="1"/>
</dbReference>
<dbReference type="SUPFAM" id="SSF82282">
    <property type="entry name" value="Homocysteine S-methyltransferase"/>
    <property type="match status" value="1"/>
</dbReference>
<evidence type="ECO:0000256" key="3">
    <source>
        <dbReference type="PROSITE-ProRule" id="PRU00333"/>
    </source>
</evidence>
<dbReference type="PIRSF" id="PIRSF037505">
    <property type="entry name" value="Betaine_HMT"/>
    <property type="match status" value="1"/>
</dbReference>
<evidence type="ECO:0000313" key="5">
    <source>
        <dbReference type="EMBL" id="MFB9136573.1"/>
    </source>
</evidence>
<keyword evidence="6" id="KW-1185">Reference proteome</keyword>
<dbReference type="PANTHER" id="PTHR11103">
    <property type="entry name" value="SLR1189 PROTEIN"/>
    <property type="match status" value="1"/>
</dbReference>